<dbReference type="EMBL" id="CYZU01000048">
    <property type="protein sequence ID" value="CUO98933.1"/>
    <property type="molecule type" value="Genomic_DNA"/>
</dbReference>
<evidence type="ECO:0000259" key="1">
    <source>
        <dbReference type="Pfam" id="PF04448"/>
    </source>
</evidence>
<protein>
    <recommendedName>
        <fullName evidence="1">DUF551 domain-containing protein</fullName>
    </recommendedName>
</protein>
<evidence type="ECO:0000313" key="3">
    <source>
        <dbReference type="Proteomes" id="UP000095544"/>
    </source>
</evidence>
<dbReference type="InterPro" id="IPR007539">
    <property type="entry name" value="DUF551"/>
</dbReference>
<name>A0A174JGY7_9FIRM</name>
<sequence>MELITPKPTKEERAKMTRDELLRTVWLLDEVIESFRWIPVSERLPDESDYYCVTTEDTETDDRIEQTIWFAHKDDYDIEESEWRELADYEKVIAWRKSDPYSPGN</sequence>
<gene>
    <name evidence="2" type="ORF">ERS852491_03937</name>
</gene>
<accession>A0A174JGY7</accession>
<dbReference type="Pfam" id="PF04448">
    <property type="entry name" value="DUF551"/>
    <property type="match status" value="1"/>
</dbReference>
<dbReference type="OrthoDB" id="2067703at2"/>
<dbReference type="RefSeq" id="WP_055154735.1">
    <property type="nucleotide sequence ID" value="NZ_CYZU01000048.1"/>
</dbReference>
<evidence type="ECO:0000313" key="2">
    <source>
        <dbReference type="EMBL" id="CUO98933.1"/>
    </source>
</evidence>
<organism evidence="2 3">
    <name type="scientific">Faecalicatena contorta</name>
    <dbReference type="NCBI Taxonomy" id="39482"/>
    <lineage>
        <taxon>Bacteria</taxon>
        <taxon>Bacillati</taxon>
        <taxon>Bacillota</taxon>
        <taxon>Clostridia</taxon>
        <taxon>Lachnospirales</taxon>
        <taxon>Lachnospiraceae</taxon>
        <taxon>Faecalicatena</taxon>
    </lineage>
</organism>
<dbReference type="STRING" id="39482.ERS852491_03937"/>
<proteinExistence type="predicted"/>
<feature type="domain" description="DUF551" evidence="1">
    <location>
        <begin position="37"/>
        <end position="95"/>
    </location>
</feature>
<dbReference type="Proteomes" id="UP000095544">
    <property type="component" value="Unassembled WGS sequence"/>
</dbReference>
<reference evidence="2 3" key="1">
    <citation type="submission" date="2015-09" db="EMBL/GenBank/DDBJ databases">
        <authorList>
            <consortium name="Pathogen Informatics"/>
        </authorList>
    </citation>
    <scope>NUCLEOTIDE SEQUENCE [LARGE SCALE GENOMIC DNA]</scope>
    <source>
        <strain evidence="2 3">2789STDY5834876</strain>
    </source>
</reference>
<dbReference type="AlphaFoldDB" id="A0A174JGY7"/>